<gene>
    <name evidence="2" type="ORF">BAMA_16605</name>
</gene>
<organism evidence="2 3">
    <name type="scientific">Bacillus manliponensis</name>
    <dbReference type="NCBI Taxonomy" id="574376"/>
    <lineage>
        <taxon>Bacteria</taxon>
        <taxon>Bacillati</taxon>
        <taxon>Bacillota</taxon>
        <taxon>Bacilli</taxon>
        <taxon>Bacillales</taxon>
        <taxon>Bacillaceae</taxon>
        <taxon>Bacillus</taxon>
        <taxon>Bacillus cereus group</taxon>
    </lineage>
</organism>
<keyword evidence="1" id="KW-0732">Signal</keyword>
<feature type="signal peptide" evidence="1">
    <location>
        <begin position="1"/>
        <end position="24"/>
    </location>
</feature>
<comment type="caution">
    <text evidence="2">The sequence shown here is derived from an EMBL/GenBank/DDBJ whole genome shotgun (WGS) entry which is preliminary data.</text>
</comment>
<evidence type="ECO:0000313" key="3">
    <source>
        <dbReference type="Proteomes" id="UP000027822"/>
    </source>
</evidence>
<name>A0A073K0J7_9BACI</name>
<dbReference type="Proteomes" id="UP000027822">
    <property type="component" value="Unassembled WGS sequence"/>
</dbReference>
<evidence type="ECO:0000313" key="2">
    <source>
        <dbReference type="EMBL" id="KEK20076.1"/>
    </source>
</evidence>
<reference evidence="2 3" key="1">
    <citation type="submission" date="2014-06" db="EMBL/GenBank/DDBJ databases">
        <title>Draft genome sequence of Bacillus manliponensis JCM 15802 (MCCC 1A00708).</title>
        <authorList>
            <person name="Lai Q."/>
            <person name="Liu Y."/>
            <person name="Shao Z."/>
        </authorList>
    </citation>
    <scope>NUCLEOTIDE SEQUENCE [LARGE SCALE GENOMIC DNA]</scope>
    <source>
        <strain evidence="2 3">JCM 15802</strain>
    </source>
</reference>
<dbReference type="EMBL" id="JOTN01000004">
    <property type="protein sequence ID" value="KEK20076.1"/>
    <property type="molecule type" value="Genomic_DNA"/>
</dbReference>
<sequence>MKKFSTIFATLGIAFSLSSPTALAVDCYDSGTWDIVHSSNPYDGTKDYSKEQAICAGNLVTDGSIKVKSTHPNPGELTLTISFKEERRGPDKTIKTKTIKNYEVNSGSKSIKINAGDVELGNYYIEIEADPEGDFGTDEYTIISSGDFTSTTN</sequence>
<evidence type="ECO:0000256" key="1">
    <source>
        <dbReference type="SAM" id="SignalP"/>
    </source>
</evidence>
<accession>A0A073K0J7</accession>
<protein>
    <recommendedName>
        <fullName evidence="4">Secreted protein</fullName>
    </recommendedName>
</protein>
<dbReference type="RefSeq" id="WP_034637229.1">
    <property type="nucleotide sequence ID" value="NZ_CBCSJC010000003.1"/>
</dbReference>
<keyword evidence="3" id="KW-1185">Reference proteome</keyword>
<dbReference type="AlphaFoldDB" id="A0A073K0J7"/>
<feature type="chain" id="PRO_5001690739" description="Secreted protein" evidence="1">
    <location>
        <begin position="25"/>
        <end position="153"/>
    </location>
</feature>
<proteinExistence type="predicted"/>
<evidence type="ECO:0008006" key="4">
    <source>
        <dbReference type="Google" id="ProtNLM"/>
    </source>
</evidence>